<name>A0A211ZHM0_9PROT</name>
<dbReference type="STRING" id="1122125.GCA_000423185_02328"/>
<gene>
    <name evidence="2" type="ORF">BWR60_23365</name>
</gene>
<protein>
    <recommendedName>
        <fullName evidence="4">Magnesium transporter MgtE intracellular domain-containing protein</fullName>
    </recommendedName>
</protein>
<dbReference type="OrthoDB" id="9791432at2"/>
<reference evidence="3" key="1">
    <citation type="submission" date="2017-05" db="EMBL/GenBank/DDBJ databases">
        <authorList>
            <person name="Macchi M."/>
            <person name="Festa S."/>
            <person name="Coppotelli B.M."/>
            <person name="Morelli I.S."/>
        </authorList>
    </citation>
    <scope>NUCLEOTIDE SEQUENCE [LARGE SCALE GENOMIC DNA]</scope>
    <source>
        <strain evidence="3">I</strain>
    </source>
</reference>
<evidence type="ECO:0008006" key="4">
    <source>
        <dbReference type="Google" id="ProtNLM"/>
    </source>
</evidence>
<keyword evidence="3" id="KW-1185">Reference proteome</keyword>
<dbReference type="EMBL" id="NHON01000051">
    <property type="protein sequence ID" value="OWJ64733.1"/>
    <property type="molecule type" value="Genomic_DNA"/>
</dbReference>
<keyword evidence="1" id="KW-0732">Signal</keyword>
<feature type="signal peptide" evidence="1">
    <location>
        <begin position="1"/>
        <end position="23"/>
    </location>
</feature>
<dbReference type="RefSeq" id="WP_088153436.1">
    <property type="nucleotide sequence ID" value="NZ_NHON01000051.1"/>
</dbReference>
<evidence type="ECO:0000313" key="2">
    <source>
        <dbReference type="EMBL" id="OWJ64733.1"/>
    </source>
</evidence>
<feature type="chain" id="PRO_5012758474" description="Magnesium transporter MgtE intracellular domain-containing protein" evidence="1">
    <location>
        <begin position="24"/>
        <end position="173"/>
    </location>
</feature>
<evidence type="ECO:0000256" key="1">
    <source>
        <dbReference type="SAM" id="SignalP"/>
    </source>
</evidence>
<proteinExistence type="predicted"/>
<evidence type="ECO:0000313" key="3">
    <source>
        <dbReference type="Proteomes" id="UP000196655"/>
    </source>
</evidence>
<organism evidence="2 3">
    <name type="scientific">Inquilinus limosus</name>
    <dbReference type="NCBI Taxonomy" id="171674"/>
    <lineage>
        <taxon>Bacteria</taxon>
        <taxon>Pseudomonadati</taxon>
        <taxon>Pseudomonadota</taxon>
        <taxon>Alphaproteobacteria</taxon>
        <taxon>Rhodospirillales</taxon>
        <taxon>Rhodospirillaceae</taxon>
        <taxon>Inquilinus</taxon>
    </lineage>
</organism>
<comment type="caution">
    <text evidence="2">The sequence shown here is derived from an EMBL/GenBank/DDBJ whole genome shotgun (WGS) entry which is preliminary data.</text>
</comment>
<dbReference type="Proteomes" id="UP000196655">
    <property type="component" value="Unassembled WGS sequence"/>
</dbReference>
<sequence>MRAGRLAAIVAVAAALAVPLAAARGQDASPPPAPAPAAEPVPSELLAAIDAERGELEARRARLDEREALLAVAEARVRHEVDRLAVLKREIEGQLAQQSGLLEADLKRMGATYAAMRARDAARIMDEMEPATVVAIFDRMPERRSAPILGAMTPLKAQEVTRMILERHQVPPS</sequence>
<dbReference type="SUPFAM" id="SSF158791">
    <property type="entry name" value="MgtE N-terminal domain-like"/>
    <property type="match status" value="1"/>
</dbReference>
<dbReference type="AlphaFoldDB" id="A0A211ZHM0"/>
<accession>A0A211ZHM0</accession>